<accession>A0ABS4CF45</accession>
<evidence type="ECO:0000259" key="2">
    <source>
        <dbReference type="Pfam" id="PF24703"/>
    </source>
</evidence>
<dbReference type="Pfam" id="PF01469">
    <property type="entry name" value="Pentapeptide_2"/>
    <property type="match status" value="2"/>
</dbReference>
<dbReference type="InterPro" id="IPR002989">
    <property type="entry name" value="Mycobac_pentapep"/>
</dbReference>
<gene>
    <name evidence="3" type="ORF">I6N96_01195</name>
</gene>
<feature type="domain" description="DUF7666" evidence="2">
    <location>
        <begin position="5"/>
        <end position="96"/>
    </location>
</feature>
<dbReference type="Proteomes" id="UP000673375">
    <property type="component" value="Unassembled WGS sequence"/>
</dbReference>
<reference evidence="3 4" key="1">
    <citation type="submission" date="2020-12" db="EMBL/GenBank/DDBJ databases">
        <title>Vagococcus allomyrinae sp. nov. and Enterococcus lavae sp. nov., isolated from the larvae of Allomyrina dichotoma.</title>
        <authorList>
            <person name="Lee S.D."/>
        </authorList>
    </citation>
    <scope>NUCLEOTIDE SEQUENCE [LARGE SCALE GENOMIC DNA]</scope>
    <source>
        <strain evidence="3 4">BWM-S5</strain>
    </source>
</reference>
<proteinExistence type="predicted"/>
<dbReference type="InterPro" id="IPR056083">
    <property type="entry name" value="DUF7666"/>
</dbReference>
<evidence type="ECO:0000313" key="4">
    <source>
        <dbReference type="Proteomes" id="UP000673375"/>
    </source>
</evidence>
<keyword evidence="4" id="KW-1185">Reference proteome</keyword>
<organism evidence="3 4">
    <name type="scientific">Enterococcus larvae</name>
    <dbReference type="NCBI Taxonomy" id="2794352"/>
    <lineage>
        <taxon>Bacteria</taxon>
        <taxon>Bacillati</taxon>
        <taxon>Bacillota</taxon>
        <taxon>Bacilli</taxon>
        <taxon>Lactobacillales</taxon>
        <taxon>Enterococcaceae</taxon>
        <taxon>Enterococcus</taxon>
    </lineage>
</organism>
<protein>
    <submittedName>
        <fullName evidence="3">PPE family protein</fullName>
    </submittedName>
</protein>
<comment type="caution">
    <text evidence="3">The sequence shown here is derived from an EMBL/GenBank/DDBJ whole genome shotgun (WGS) entry which is preliminary data.</text>
</comment>
<dbReference type="EMBL" id="JAEDXU010000001">
    <property type="protein sequence ID" value="MBP1044877.1"/>
    <property type="molecule type" value="Genomic_DNA"/>
</dbReference>
<feature type="region of interest" description="Disordered" evidence="1">
    <location>
        <begin position="173"/>
        <end position="205"/>
    </location>
</feature>
<dbReference type="Pfam" id="PF24703">
    <property type="entry name" value="DUF7666"/>
    <property type="match status" value="1"/>
</dbReference>
<evidence type="ECO:0000313" key="3">
    <source>
        <dbReference type="EMBL" id="MBP1044877.1"/>
    </source>
</evidence>
<name>A0ABS4CF45_9ENTE</name>
<evidence type="ECO:0000256" key="1">
    <source>
        <dbReference type="SAM" id="MobiDB-lite"/>
    </source>
</evidence>
<sequence>MTKTIKGYKVFHPDWTCRHFKYEVGKTYTHNGNIGLCEEGFHFCEKLSDCFNYYSFDPDNKVAEIEAIGNVQSRDDKSVTDEIRIVKEITWEEMLTMVNQGKGNSGLCNTGNWNTGDWNTGDWNTGDWNTGDWNTGDWNTGNWNTGNWNTGNRNTGDWNTGDWNTGDWNTGNWNTGDWNTGNRNTGNWNTGNRNTGDWNTGNWNTGDWNTGNRNTGDWNLSDRNAGCFNTVSHNPMFFDKESDITWEDWYWHDGRRVLERFYYSPIEWIWDDDMSDEEKEQNPTYKTTGGYLKRNEQTYREAFQDYWNKLSTDDKAAILTIPNFDAVKFEKITGVDVHAKSENIELED</sequence>